<dbReference type="VEuPathDB" id="FungiDB:B1J91_M05247g"/>
<evidence type="ECO:0000256" key="5">
    <source>
        <dbReference type="ARBA" id="ARBA00023159"/>
    </source>
</evidence>
<dbReference type="GO" id="GO:0003714">
    <property type="term" value="F:transcription corepressor activity"/>
    <property type="evidence" value="ECO:0007669"/>
    <property type="project" value="EnsemblFungi"/>
</dbReference>
<dbReference type="VEuPathDB" id="FungiDB:CAGL0M05247g"/>
<dbReference type="Gene3D" id="6.10.250.2610">
    <property type="match status" value="1"/>
</dbReference>
<keyword evidence="7 9" id="KW-0539">Nucleus</keyword>
<reference evidence="11 12" key="1">
    <citation type="submission" date="2015-10" db="EMBL/GenBank/DDBJ databases">
        <title>Draft genomes sequences of Candida glabrata isolates 1A, 1B, 2A, 2B, 3A and 3B.</title>
        <authorList>
            <person name="Haavelsrud O.E."/>
            <person name="Gaustad P."/>
        </authorList>
    </citation>
    <scope>NUCLEOTIDE SEQUENCE [LARGE SCALE GENOMIC DNA]</scope>
    <source>
        <strain evidence="11">910700640</strain>
    </source>
</reference>
<evidence type="ECO:0000256" key="2">
    <source>
        <dbReference type="ARBA" id="ARBA00005716"/>
    </source>
</evidence>
<comment type="similarity">
    <text evidence="2 9">Belongs to the Mediator complex subunit 8 family.</text>
</comment>
<dbReference type="VEuPathDB" id="FungiDB:GW608_M05181"/>
<keyword evidence="4 9" id="KW-0805">Transcription regulation</keyword>
<dbReference type="OrthoDB" id="5329317at2759"/>
<evidence type="ECO:0000256" key="8">
    <source>
        <dbReference type="ARBA" id="ARBA00031261"/>
    </source>
</evidence>
<dbReference type="GO" id="GO:0017025">
    <property type="term" value="F:TBP-class protein binding"/>
    <property type="evidence" value="ECO:0007669"/>
    <property type="project" value="EnsemblFungi"/>
</dbReference>
<dbReference type="GO" id="GO:0000978">
    <property type="term" value="F:RNA polymerase II cis-regulatory region sequence-specific DNA binding"/>
    <property type="evidence" value="ECO:0007669"/>
    <property type="project" value="EnsemblFungi"/>
</dbReference>
<dbReference type="GO" id="GO:0070847">
    <property type="term" value="C:core mediator complex"/>
    <property type="evidence" value="ECO:0007669"/>
    <property type="project" value="EnsemblFungi"/>
</dbReference>
<dbReference type="InterPro" id="IPR019364">
    <property type="entry name" value="Mediatior_Med8_fun/met"/>
</dbReference>
<dbReference type="Gene3D" id="1.20.58.1710">
    <property type="match status" value="1"/>
</dbReference>
<protein>
    <recommendedName>
        <fullName evidence="3 9">Mediator of RNA polymerase II transcription subunit 8</fullName>
    </recommendedName>
    <alternativeName>
        <fullName evidence="8 9">Mediator complex subunit 8</fullName>
    </alternativeName>
</protein>
<evidence type="ECO:0000256" key="9">
    <source>
        <dbReference type="RuleBase" id="RU364144"/>
    </source>
</evidence>
<dbReference type="EMBL" id="LLZZ01000106">
    <property type="protein sequence ID" value="KTB08025.1"/>
    <property type="molecule type" value="Genomic_DNA"/>
</dbReference>
<dbReference type="VEuPathDB" id="FungiDB:GVI51_M05181"/>
<dbReference type="GO" id="GO:0060261">
    <property type="term" value="P:positive regulation of transcription initiation by RNA polymerase II"/>
    <property type="evidence" value="ECO:0007669"/>
    <property type="project" value="EnsemblFungi"/>
</dbReference>
<name>A0A0W0DM83_CANGB</name>
<evidence type="ECO:0000256" key="6">
    <source>
        <dbReference type="ARBA" id="ARBA00023163"/>
    </source>
</evidence>
<keyword evidence="5 9" id="KW-0010">Activator</keyword>
<comment type="caution">
    <text evidence="11">The sequence shown here is derived from an EMBL/GenBank/DDBJ whole genome shotgun (WGS) entry which is preliminary data.</text>
</comment>
<feature type="region of interest" description="Disordered" evidence="10">
    <location>
        <begin position="204"/>
        <end position="233"/>
    </location>
</feature>
<dbReference type="GO" id="GO:0016592">
    <property type="term" value="C:mediator complex"/>
    <property type="evidence" value="ECO:0007669"/>
    <property type="project" value="InterPro"/>
</dbReference>
<keyword evidence="6 9" id="KW-0804">Transcription</keyword>
<evidence type="ECO:0000256" key="4">
    <source>
        <dbReference type="ARBA" id="ARBA00023015"/>
    </source>
</evidence>
<dbReference type="VEuPathDB" id="FungiDB:GWK60_M05181"/>
<dbReference type="PANTHER" id="PTHR13074:SF9">
    <property type="entry name" value="MEDIATOR OF RNA POLYMERASE II TRANSCRIPTION SUBUNIT 8"/>
    <property type="match status" value="1"/>
</dbReference>
<feature type="compositionally biased region" description="Polar residues" evidence="10">
    <location>
        <begin position="210"/>
        <end position="223"/>
    </location>
</feature>
<dbReference type="PANTHER" id="PTHR13074">
    <property type="entry name" value="MEDIATOR OF RNA POLYMERASE II TRANSCRIPTION SUBUNIT 8"/>
    <property type="match status" value="1"/>
</dbReference>
<dbReference type="GO" id="GO:0051123">
    <property type="term" value="P:RNA polymerase II preinitiation complex assembly"/>
    <property type="evidence" value="ECO:0007669"/>
    <property type="project" value="EnsemblFungi"/>
</dbReference>
<accession>A0A0W0DM83</accession>
<comment type="subunit">
    <text evidence="9">Component of the Mediator complex.</text>
</comment>
<evidence type="ECO:0000256" key="7">
    <source>
        <dbReference type="ARBA" id="ARBA00023242"/>
    </source>
</evidence>
<dbReference type="GO" id="GO:0032968">
    <property type="term" value="P:positive regulation of transcription elongation by RNA polymerase II"/>
    <property type="evidence" value="ECO:0007669"/>
    <property type="project" value="EnsemblFungi"/>
</dbReference>
<feature type="compositionally biased region" description="Basic and acidic residues" evidence="10">
    <location>
        <begin position="224"/>
        <end position="233"/>
    </location>
</feature>
<dbReference type="Pfam" id="PF10232">
    <property type="entry name" value="Med8"/>
    <property type="match status" value="1"/>
</dbReference>
<proteinExistence type="inferred from homology"/>
<comment type="subcellular location">
    <subcellularLocation>
        <location evidence="1 9">Nucleus</location>
    </subcellularLocation>
</comment>
<dbReference type="Proteomes" id="UP000054886">
    <property type="component" value="Unassembled WGS sequence"/>
</dbReference>
<evidence type="ECO:0000313" key="12">
    <source>
        <dbReference type="Proteomes" id="UP000054886"/>
    </source>
</evidence>
<evidence type="ECO:0000256" key="10">
    <source>
        <dbReference type="SAM" id="MobiDB-lite"/>
    </source>
</evidence>
<evidence type="ECO:0000256" key="3">
    <source>
        <dbReference type="ARBA" id="ARBA00020637"/>
    </source>
</evidence>
<evidence type="ECO:0000313" key="11">
    <source>
        <dbReference type="EMBL" id="KTB08025.1"/>
    </source>
</evidence>
<dbReference type="GO" id="GO:0000122">
    <property type="term" value="P:negative regulation of transcription by RNA polymerase II"/>
    <property type="evidence" value="ECO:0007669"/>
    <property type="project" value="EnsemblFungi"/>
</dbReference>
<sequence>MSGMNGALVEDIKPDYSGVPGPALDSVRMRLAQLTHSLRRIRDDLSRADLTQWYSLQSQINVTLSQLMSVTSTLQHFEDTLDSTIVYPLPKFPTTSHESLLTTLLRKKNIPEVEEWIKDAIEASGVDTNMMRDDEIEKILEKNNEDSKWALEVFAKEFEKRESNGDTADDLDVLGNALKPVKTSVRQRAQSPFQVEDVLKYMSRGEVDRGSSSQEGLSTNNEQSGDKDIIMAD</sequence>
<evidence type="ECO:0000256" key="1">
    <source>
        <dbReference type="ARBA" id="ARBA00004123"/>
    </source>
</evidence>
<gene>
    <name evidence="9" type="primary">MED8</name>
    <name evidence="11" type="ORF">AO440_004080</name>
</gene>
<comment type="function">
    <text evidence="9">Component of the Mediator complex, a coactivator involved in the regulated transcription of nearly all RNA polymerase II-dependent genes. Mediator functions as a bridge to convey information from gene-specific regulatory proteins to the basal RNA polymerase II transcription machinery. Mediator is recruited to promoters by direct interactions with regulatory proteins and serves as a scaffold for the assembly of a functional preinitiation complex with RNA polymerase II and the general transcription factors.</text>
</comment>
<dbReference type="AlphaFoldDB" id="A0A0W0DM83"/>
<organism evidence="11 12">
    <name type="scientific">Candida glabrata</name>
    <name type="common">Yeast</name>
    <name type="synonym">Torulopsis glabrata</name>
    <dbReference type="NCBI Taxonomy" id="5478"/>
    <lineage>
        <taxon>Eukaryota</taxon>
        <taxon>Fungi</taxon>
        <taxon>Dikarya</taxon>
        <taxon>Ascomycota</taxon>
        <taxon>Saccharomycotina</taxon>
        <taxon>Saccharomycetes</taxon>
        <taxon>Saccharomycetales</taxon>
        <taxon>Saccharomycetaceae</taxon>
        <taxon>Nakaseomyces</taxon>
    </lineage>
</organism>